<feature type="region of interest" description="Disordered" evidence="1">
    <location>
        <begin position="267"/>
        <end position="306"/>
    </location>
</feature>
<feature type="region of interest" description="Disordered" evidence="1">
    <location>
        <begin position="124"/>
        <end position="151"/>
    </location>
</feature>
<protein>
    <submittedName>
        <fullName evidence="2">Uncharacterized protein</fullName>
    </submittedName>
</protein>
<organism evidence="2 3">
    <name type="scientific">Athelia psychrophila</name>
    <dbReference type="NCBI Taxonomy" id="1759441"/>
    <lineage>
        <taxon>Eukaryota</taxon>
        <taxon>Fungi</taxon>
        <taxon>Dikarya</taxon>
        <taxon>Basidiomycota</taxon>
        <taxon>Agaricomycotina</taxon>
        <taxon>Agaricomycetes</taxon>
        <taxon>Agaricomycetidae</taxon>
        <taxon>Atheliales</taxon>
        <taxon>Atheliaceae</taxon>
        <taxon>Athelia</taxon>
    </lineage>
</organism>
<accession>A0A166GRY1</accession>
<feature type="region of interest" description="Disordered" evidence="1">
    <location>
        <begin position="173"/>
        <end position="220"/>
    </location>
</feature>
<evidence type="ECO:0000313" key="3">
    <source>
        <dbReference type="Proteomes" id="UP000076532"/>
    </source>
</evidence>
<sequence length="306" mass="33186">MGACETLVRPHPRPHQRQHSAALARPATSSFRPRRARAKHGPYGLLSLIDSITWGPTTHAPPHLWPVPPSGKPTTDARPPPSLLRCAKVVRRGSGLAPKSGTAPQDAHAHTLPLALRAALARRRPSRTLDPPDPRALPQEPPAAPTHASPVPALRPRYCYLLSFGIPGTKRARAASTFHAQRPNRSRRTTTSTRAPPTPARSHNVLGYSLPLSEPPRTTHGTEIARSRRMRGFALAPATTALPRHPPKGRAPTRSQNVWGHCLVAQLPRRDLPRRTQSNDSFVASSRPAPAPAIRPLPSNVDHAPS</sequence>
<keyword evidence="3" id="KW-1185">Reference proteome</keyword>
<dbReference type="Proteomes" id="UP000076532">
    <property type="component" value="Unassembled WGS sequence"/>
</dbReference>
<dbReference type="AlphaFoldDB" id="A0A166GRY1"/>
<dbReference type="EMBL" id="KV417576">
    <property type="protein sequence ID" value="KZP18108.1"/>
    <property type="molecule type" value="Genomic_DNA"/>
</dbReference>
<name>A0A166GRY1_9AGAM</name>
<feature type="region of interest" description="Disordered" evidence="1">
    <location>
        <begin position="1"/>
        <end position="37"/>
    </location>
</feature>
<evidence type="ECO:0000256" key="1">
    <source>
        <dbReference type="SAM" id="MobiDB-lite"/>
    </source>
</evidence>
<evidence type="ECO:0000313" key="2">
    <source>
        <dbReference type="EMBL" id="KZP18108.1"/>
    </source>
</evidence>
<feature type="region of interest" description="Disordered" evidence="1">
    <location>
        <begin position="61"/>
        <end position="80"/>
    </location>
</feature>
<reference evidence="2 3" key="1">
    <citation type="journal article" date="2016" name="Mol. Biol. Evol.">
        <title>Comparative Genomics of Early-Diverging Mushroom-Forming Fungi Provides Insights into the Origins of Lignocellulose Decay Capabilities.</title>
        <authorList>
            <person name="Nagy L.G."/>
            <person name="Riley R."/>
            <person name="Tritt A."/>
            <person name="Adam C."/>
            <person name="Daum C."/>
            <person name="Floudas D."/>
            <person name="Sun H."/>
            <person name="Yadav J.S."/>
            <person name="Pangilinan J."/>
            <person name="Larsson K.H."/>
            <person name="Matsuura K."/>
            <person name="Barry K."/>
            <person name="Labutti K."/>
            <person name="Kuo R."/>
            <person name="Ohm R.A."/>
            <person name="Bhattacharya S.S."/>
            <person name="Shirouzu T."/>
            <person name="Yoshinaga Y."/>
            <person name="Martin F.M."/>
            <person name="Grigoriev I.V."/>
            <person name="Hibbett D.S."/>
        </authorList>
    </citation>
    <scope>NUCLEOTIDE SEQUENCE [LARGE SCALE GENOMIC DNA]</scope>
    <source>
        <strain evidence="2 3">CBS 109695</strain>
    </source>
</reference>
<proteinExistence type="predicted"/>
<gene>
    <name evidence="2" type="ORF">FIBSPDRAFT_956660</name>
</gene>